<accession>A0ABQ7J699</accession>
<gene>
    <name evidence="1" type="ORF">IE077_000928</name>
</gene>
<evidence type="ECO:0000313" key="1">
    <source>
        <dbReference type="EMBL" id="KAF8819502.1"/>
    </source>
</evidence>
<organism evidence="1 2">
    <name type="scientific">Cardiosporidium cionae</name>
    <dbReference type="NCBI Taxonomy" id="476202"/>
    <lineage>
        <taxon>Eukaryota</taxon>
        <taxon>Sar</taxon>
        <taxon>Alveolata</taxon>
        <taxon>Apicomplexa</taxon>
        <taxon>Aconoidasida</taxon>
        <taxon>Nephromycida</taxon>
        <taxon>Cardiosporidium</taxon>
    </lineage>
</organism>
<reference evidence="1 2" key="1">
    <citation type="journal article" date="2020" name="bioRxiv">
        <title>Metabolic contributions of an alphaproteobacterial endosymbiont in the apicomplexan Cardiosporidium cionae.</title>
        <authorList>
            <person name="Hunter E.S."/>
            <person name="Paight C.J."/>
            <person name="Lane C.E."/>
        </authorList>
    </citation>
    <scope>NUCLEOTIDE SEQUENCE [LARGE SCALE GENOMIC DNA]</scope>
    <source>
        <strain evidence="1">ESH_2018</strain>
    </source>
</reference>
<protein>
    <submittedName>
        <fullName evidence="1">Uncharacterized protein</fullName>
    </submittedName>
</protein>
<proteinExistence type="predicted"/>
<sequence>MNPLDRMLFYKLISNKISWKKEVEKLPS</sequence>
<comment type="caution">
    <text evidence="1">The sequence shown here is derived from an EMBL/GenBank/DDBJ whole genome shotgun (WGS) entry which is preliminary data.</text>
</comment>
<keyword evidence="2" id="KW-1185">Reference proteome</keyword>
<evidence type="ECO:0000313" key="2">
    <source>
        <dbReference type="Proteomes" id="UP000823046"/>
    </source>
</evidence>
<name>A0ABQ7J699_9APIC</name>
<dbReference type="EMBL" id="JADAQX010000721">
    <property type="protein sequence ID" value="KAF8819502.1"/>
    <property type="molecule type" value="Genomic_DNA"/>
</dbReference>
<dbReference type="Proteomes" id="UP000823046">
    <property type="component" value="Unassembled WGS sequence"/>
</dbReference>